<protein>
    <submittedName>
        <fullName evidence="2">TonB C-terminal domain-containing protein</fullName>
    </submittedName>
</protein>
<comment type="caution">
    <text evidence="2">The sequence shown here is derived from an EMBL/GenBank/DDBJ whole genome shotgun (WGS) entry which is preliminary data.</text>
</comment>
<evidence type="ECO:0000313" key="3">
    <source>
        <dbReference type="Proteomes" id="UP000319897"/>
    </source>
</evidence>
<evidence type="ECO:0000256" key="1">
    <source>
        <dbReference type="SAM" id="MobiDB-lite"/>
    </source>
</evidence>
<dbReference type="SUPFAM" id="SSF74653">
    <property type="entry name" value="TolA/TonB C-terminal domain"/>
    <property type="match status" value="1"/>
</dbReference>
<dbReference type="Gene3D" id="3.30.1150.10">
    <property type="match status" value="1"/>
</dbReference>
<organism evidence="2 3">
    <name type="scientific">Sandaracinobacter neustonicus</name>
    <dbReference type="NCBI Taxonomy" id="1715348"/>
    <lineage>
        <taxon>Bacteria</taxon>
        <taxon>Pseudomonadati</taxon>
        <taxon>Pseudomonadota</taxon>
        <taxon>Alphaproteobacteria</taxon>
        <taxon>Sphingomonadales</taxon>
        <taxon>Sphingosinicellaceae</taxon>
        <taxon>Sandaracinobacter</taxon>
    </lineage>
</organism>
<evidence type="ECO:0000313" key="2">
    <source>
        <dbReference type="EMBL" id="TPE60472.1"/>
    </source>
</evidence>
<dbReference type="OrthoDB" id="7161229at2"/>
<name>A0A501XIL5_9SPHN</name>
<feature type="compositionally biased region" description="Pro residues" evidence="1">
    <location>
        <begin position="65"/>
        <end position="91"/>
    </location>
</feature>
<dbReference type="EMBL" id="VFSU01000026">
    <property type="protein sequence ID" value="TPE60472.1"/>
    <property type="molecule type" value="Genomic_DNA"/>
</dbReference>
<proteinExistence type="predicted"/>
<keyword evidence="3" id="KW-1185">Reference proteome</keyword>
<dbReference type="RefSeq" id="WP_140928408.1">
    <property type="nucleotide sequence ID" value="NZ_VFSU01000026.1"/>
</dbReference>
<accession>A0A501XIL5</accession>
<feature type="region of interest" description="Disordered" evidence="1">
    <location>
        <begin position="109"/>
        <end position="148"/>
    </location>
</feature>
<dbReference type="Proteomes" id="UP000319897">
    <property type="component" value="Unassembled WGS sequence"/>
</dbReference>
<feature type="compositionally biased region" description="Basic and acidic residues" evidence="1">
    <location>
        <begin position="136"/>
        <end position="148"/>
    </location>
</feature>
<reference evidence="2 3" key="1">
    <citation type="submission" date="2019-06" db="EMBL/GenBank/DDBJ databases">
        <authorList>
            <person name="Lee I."/>
            <person name="Jang G.I."/>
            <person name="Hwang C.Y."/>
        </authorList>
    </citation>
    <scope>NUCLEOTIDE SEQUENCE [LARGE SCALE GENOMIC DNA]</scope>
    <source>
        <strain evidence="2 3">PAMC 28131</strain>
    </source>
</reference>
<feature type="region of interest" description="Disordered" evidence="1">
    <location>
        <begin position="52"/>
        <end position="97"/>
    </location>
</feature>
<sequence>MTEGRALLIAALLHVGLLLALSLGVAHSMRMTAEPDVTPVEFVDIADMAQVTTPPKPSMEAAPQDPEPLAAPEPMPEAPPAPKVPTPPVPQPTKVANDTAAQDAIAEAVAAAQPKKQPPVKAPVKPVAGQSAQLVDKSKPNAAKPRETSDLAKTIEDALPKQSRLSPIQAATLEQAIRAQIAPCWNPPIGGSDVADMTAVLRIRLNKDGSVAAPPEFVSQTGATAGNQAYARAFVETARRAVLRCAPLELPADLYSYWREFELNFDPRLMT</sequence>
<gene>
    <name evidence="2" type="ORF">FJQ54_10725</name>
</gene>
<dbReference type="AlphaFoldDB" id="A0A501XIL5"/>